<reference evidence="2" key="1">
    <citation type="submission" date="2022-11" db="UniProtKB">
        <authorList>
            <consortium name="WormBaseParasite"/>
        </authorList>
    </citation>
    <scope>IDENTIFICATION</scope>
</reference>
<sequence>MEVFVAVVHDDRKLYKRRKKKELLNVTKSEEEEEEREKVQCNSPPSPPSTIPPSTSAASTSASTSFSNTCNIIVKQETFKHQHENLYSDTWLDLAIKANKQLWIPNYYALGKAKIIPQFNSNDFQSITNYYVLVEKLIDNFYETGLNHIIDDLQCTLDLGVAEAFENPRKMSPRTKIDWEGRTILEATSIHRVYCRLFLHYIDWTSHIPEINQMSDEDWNQLIFARSVPCLWMMICQRSIIYKTKGISLSGGVYFPMDEKEQTQINNNAMPFLKKICVLLMEEFIQPAKAINLTQSEYAILRVLCFFTAETKLSPAGRETVRKARNFYRNILVEHLRQSYPSNEISIATRVSEILSILPILEIASRLANEEFTFMTLFNVAEMHGNLTYELYVKKAL</sequence>
<dbReference type="Proteomes" id="UP000887579">
    <property type="component" value="Unplaced"/>
</dbReference>
<accession>A0AC34GUK5</accession>
<evidence type="ECO:0000313" key="1">
    <source>
        <dbReference type="Proteomes" id="UP000887579"/>
    </source>
</evidence>
<evidence type="ECO:0000313" key="2">
    <source>
        <dbReference type="WBParaSite" id="ES5_v2.g8274.t1"/>
    </source>
</evidence>
<dbReference type="WBParaSite" id="ES5_v2.g8274.t1">
    <property type="protein sequence ID" value="ES5_v2.g8274.t1"/>
    <property type="gene ID" value="ES5_v2.g8274"/>
</dbReference>
<organism evidence="1 2">
    <name type="scientific">Panagrolaimus sp. ES5</name>
    <dbReference type="NCBI Taxonomy" id="591445"/>
    <lineage>
        <taxon>Eukaryota</taxon>
        <taxon>Metazoa</taxon>
        <taxon>Ecdysozoa</taxon>
        <taxon>Nematoda</taxon>
        <taxon>Chromadorea</taxon>
        <taxon>Rhabditida</taxon>
        <taxon>Tylenchina</taxon>
        <taxon>Panagrolaimomorpha</taxon>
        <taxon>Panagrolaimoidea</taxon>
        <taxon>Panagrolaimidae</taxon>
        <taxon>Panagrolaimus</taxon>
    </lineage>
</organism>
<protein>
    <submittedName>
        <fullName evidence="2">NR LBD domain-containing protein</fullName>
    </submittedName>
</protein>
<proteinExistence type="predicted"/>
<name>A0AC34GUK5_9BILA</name>